<evidence type="ECO:0000313" key="3">
    <source>
        <dbReference type="Proteomes" id="UP000831534"/>
    </source>
</evidence>
<accession>A0A8T9MUP8</accession>
<proteinExistence type="predicted"/>
<dbReference type="AlphaFoldDB" id="A0A8T9MUP8"/>
<keyword evidence="1" id="KW-0472">Membrane</keyword>
<name>A0A8T9MUP8_9NEIS</name>
<evidence type="ECO:0000256" key="1">
    <source>
        <dbReference type="SAM" id="Phobius"/>
    </source>
</evidence>
<keyword evidence="1" id="KW-1133">Transmembrane helix</keyword>
<evidence type="ECO:0000313" key="2">
    <source>
        <dbReference type="EMBL" id="UOP04575.1"/>
    </source>
</evidence>
<dbReference type="KEGG" id="ckh:LVJ77_10030"/>
<keyword evidence="1" id="KW-0812">Transmembrane</keyword>
<reference evidence="2" key="1">
    <citation type="journal article" date="2022" name="Res Sq">
        <title>Evolution of multicellular longitudinally dividing oral cavity symbionts (Neisseriaceae).</title>
        <authorList>
            <person name="Nyongesa S."/>
            <person name="Weber P."/>
            <person name="Bernet E."/>
            <person name="Pullido F."/>
            <person name="Nieckarz M."/>
            <person name="Delaby M."/>
            <person name="Nieves C."/>
            <person name="Viehboeck T."/>
            <person name="Krause N."/>
            <person name="Rivera-Millot A."/>
            <person name="Nakamura A."/>
            <person name="Vischer N."/>
            <person name="VanNieuwenhze M."/>
            <person name="Brun Y."/>
            <person name="Cava F."/>
            <person name="Bulgheresi S."/>
            <person name="Veyrier F."/>
        </authorList>
    </citation>
    <scope>NUCLEOTIDE SEQUENCE</scope>
    <source>
        <strain evidence="2">17694</strain>
    </source>
</reference>
<gene>
    <name evidence="2" type="ORF">LVJ77_10030</name>
</gene>
<organism evidence="2 3">
    <name type="scientific">Conchiformibius kuhniae</name>
    <dbReference type="NCBI Taxonomy" id="211502"/>
    <lineage>
        <taxon>Bacteria</taxon>
        <taxon>Pseudomonadati</taxon>
        <taxon>Pseudomonadota</taxon>
        <taxon>Betaproteobacteria</taxon>
        <taxon>Neisseriales</taxon>
        <taxon>Neisseriaceae</taxon>
        <taxon>Conchiformibius</taxon>
    </lineage>
</organism>
<keyword evidence="3" id="KW-1185">Reference proteome</keyword>
<dbReference type="Proteomes" id="UP000831534">
    <property type="component" value="Chromosome"/>
</dbReference>
<sequence length="54" mass="6098">MKRCILTICLAFGASLLIALGFDYLFPDKDMFYWQVGLSCLAGVGLQRVLLREK</sequence>
<dbReference type="EMBL" id="CP091521">
    <property type="protein sequence ID" value="UOP04575.1"/>
    <property type="molecule type" value="Genomic_DNA"/>
</dbReference>
<reference evidence="2" key="2">
    <citation type="submission" date="2024-09" db="EMBL/GenBank/DDBJ databases">
        <authorList>
            <person name="Veyrier F.J."/>
        </authorList>
    </citation>
    <scope>NUCLEOTIDE SEQUENCE</scope>
    <source>
        <strain evidence="2">17694</strain>
    </source>
</reference>
<feature type="transmembrane region" description="Helical" evidence="1">
    <location>
        <begin position="31"/>
        <end position="51"/>
    </location>
</feature>
<protein>
    <submittedName>
        <fullName evidence="2">Uncharacterized protein</fullName>
    </submittedName>
</protein>
<dbReference type="RefSeq" id="WP_156900901.1">
    <property type="nucleotide sequence ID" value="NZ_CP091521.1"/>
</dbReference>